<dbReference type="AlphaFoldDB" id="A0A075H4C1"/>
<keyword evidence="1" id="KW-0472">Membrane</keyword>
<feature type="transmembrane region" description="Helical" evidence="1">
    <location>
        <begin position="32"/>
        <end position="52"/>
    </location>
</feature>
<keyword evidence="1" id="KW-0812">Transmembrane</keyword>
<evidence type="ECO:0000256" key="1">
    <source>
        <dbReference type="SAM" id="Phobius"/>
    </source>
</evidence>
<protein>
    <submittedName>
        <fullName evidence="2">Uncharacterized protein</fullName>
    </submittedName>
</protein>
<dbReference type="EMBL" id="KF900909">
    <property type="protein sequence ID" value="AIF11106.1"/>
    <property type="molecule type" value="Genomic_DNA"/>
</dbReference>
<evidence type="ECO:0000313" key="2">
    <source>
        <dbReference type="EMBL" id="AIF11106.1"/>
    </source>
</evidence>
<proteinExistence type="predicted"/>
<sequence length="131" mass="15112">MGYVKNHLATLVCGVFAAVLTGLYFIMPADLWFIFAMAIPTMWFLVFICWIAQKAADYNHGPAHDEKKNHKELTQQEINTYKINLEEDLKEIDNNDEIAHLKKEIASLKTRVEIESIRAEIYNLKLLASKK</sequence>
<feature type="transmembrane region" description="Helical" evidence="1">
    <location>
        <begin position="7"/>
        <end position="26"/>
    </location>
</feature>
<accession>A0A075H4C1</accession>
<organism evidence="2">
    <name type="scientific">uncultured marine thaumarchaeote KM3_49_A08</name>
    <dbReference type="NCBI Taxonomy" id="1456171"/>
    <lineage>
        <taxon>Archaea</taxon>
        <taxon>Nitrososphaerota</taxon>
        <taxon>environmental samples</taxon>
    </lineage>
</organism>
<keyword evidence="1" id="KW-1133">Transmembrane helix</keyword>
<reference evidence="2" key="1">
    <citation type="journal article" date="2014" name="Genome Biol. Evol.">
        <title>Pangenome evidence for extensive interdomain horizontal transfer affecting lineage core and shell genes in uncultured planktonic thaumarchaeota and euryarchaeota.</title>
        <authorList>
            <person name="Deschamps P."/>
            <person name="Zivanovic Y."/>
            <person name="Moreira D."/>
            <person name="Rodriguez-Valera F."/>
            <person name="Lopez-Garcia P."/>
        </authorList>
    </citation>
    <scope>NUCLEOTIDE SEQUENCE</scope>
</reference>
<name>A0A075H4C1_9ARCH</name>